<keyword evidence="1" id="KW-0472">Membrane</keyword>
<feature type="transmembrane region" description="Helical" evidence="1">
    <location>
        <begin position="35"/>
        <end position="53"/>
    </location>
</feature>
<comment type="caution">
    <text evidence="2">The sequence shown here is derived from an EMBL/GenBank/DDBJ whole genome shotgun (WGS) entry which is preliminary data.</text>
</comment>
<dbReference type="AlphaFoldDB" id="A0A2A4MPE2"/>
<accession>A0A2A4MPE2</accession>
<gene>
    <name evidence="2" type="ORF">COC19_03675</name>
</gene>
<keyword evidence="1" id="KW-1133">Transmembrane helix</keyword>
<organism evidence="2 3">
    <name type="scientific">SAR86 cluster bacterium</name>
    <dbReference type="NCBI Taxonomy" id="2030880"/>
    <lineage>
        <taxon>Bacteria</taxon>
        <taxon>Pseudomonadati</taxon>
        <taxon>Pseudomonadota</taxon>
        <taxon>Gammaproteobacteria</taxon>
        <taxon>SAR86 cluster</taxon>
    </lineage>
</organism>
<evidence type="ECO:0000313" key="3">
    <source>
        <dbReference type="Proteomes" id="UP000218172"/>
    </source>
</evidence>
<sequence length="122" mass="14195">MKYIWHFYIFLFLAFGVARLVERLLKDSGGFSSQYSPLIVSVIFSLGVYGSINQKPLFKLWFWKSFYWLSLILSVSLLVFATYLLVVVSSLQWPVVIVLAVIFIIPAQVKIRIYAFKSQLCW</sequence>
<feature type="transmembrane region" description="Helical" evidence="1">
    <location>
        <begin position="91"/>
        <end position="109"/>
    </location>
</feature>
<proteinExistence type="predicted"/>
<evidence type="ECO:0000313" key="2">
    <source>
        <dbReference type="EMBL" id="PCH61955.1"/>
    </source>
</evidence>
<keyword evidence="1" id="KW-0812">Transmembrane</keyword>
<dbReference type="Proteomes" id="UP000218172">
    <property type="component" value="Unassembled WGS sequence"/>
</dbReference>
<reference evidence="3" key="1">
    <citation type="submission" date="2017-08" db="EMBL/GenBank/DDBJ databases">
        <title>A dynamic microbial community with high functional redundancy inhabits the cold, oxic subseafloor aquifer.</title>
        <authorList>
            <person name="Tully B.J."/>
            <person name="Wheat C.G."/>
            <person name="Glazer B.T."/>
            <person name="Huber J.A."/>
        </authorList>
    </citation>
    <scope>NUCLEOTIDE SEQUENCE [LARGE SCALE GENOMIC DNA]</scope>
</reference>
<feature type="transmembrane region" description="Helical" evidence="1">
    <location>
        <begin position="65"/>
        <end position="85"/>
    </location>
</feature>
<protein>
    <submittedName>
        <fullName evidence="2">Uncharacterized protein</fullName>
    </submittedName>
</protein>
<name>A0A2A4MPE2_9GAMM</name>
<evidence type="ECO:0000256" key="1">
    <source>
        <dbReference type="SAM" id="Phobius"/>
    </source>
</evidence>
<dbReference type="EMBL" id="NVQR01000050">
    <property type="protein sequence ID" value="PCH61955.1"/>
    <property type="molecule type" value="Genomic_DNA"/>
</dbReference>